<dbReference type="RefSeq" id="WP_208380002.1">
    <property type="nucleotide sequence ID" value="NZ_JAASRV010000003.1"/>
</dbReference>
<sequence>MSTHRAFVDESSALREPGTQEYLIGAAVVPSDSCDGLREQLQRLKLPGQIKLHWRDESEQRRKKIVDEVQQLEPLSVVITHRSERQNKTERFRRLCLGDLYNNMLDLDVHDLVLESRGGAQDKKDVAHIVALQNSGLDERLRIAHKRGGDEPLLWIADVVLGAINAHRAGNSRYFDALSTLVDVRSTESSLMQ</sequence>
<dbReference type="AlphaFoldDB" id="A0A7W4V1F7"/>
<gene>
    <name evidence="1" type="ORF">FHX49_000648</name>
</gene>
<protein>
    <recommendedName>
        <fullName evidence="3">DUF3800 domain-containing protein</fullName>
    </recommendedName>
</protein>
<reference evidence="1 2" key="1">
    <citation type="submission" date="2020-08" db="EMBL/GenBank/DDBJ databases">
        <title>Sequencing the genomes of 1000 actinobacteria strains.</title>
        <authorList>
            <person name="Klenk H.-P."/>
        </authorList>
    </citation>
    <scope>NUCLEOTIDE SEQUENCE [LARGE SCALE GENOMIC DNA]</scope>
    <source>
        <strain evidence="1 2">DSM 27099</strain>
    </source>
</reference>
<dbReference type="Proteomes" id="UP000529310">
    <property type="component" value="Unassembled WGS sequence"/>
</dbReference>
<evidence type="ECO:0000313" key="1">
    <source>
        <dbReference type="EMBL" id="MBB2975107.1"/>
    </source>
</evidence>
<comment type="caution">
    <text evidence="1">The sequence shown here is derived from an EMBL/GenBank/DDBJ whole genome shotgun (WGS) entry which is preliminary data.</text>
</comment>
<name>A0A7W4V1F7_9MICO</name>
<evidence type="ECO:0008006" key="3">
    <source>
        <dbReference type="Google" id="ProtNLM"/>
    </source>
</evidence>
<organism evidence="1 2">
    <name type="scientific">Microbacterium endophyticum</name>
    <dbReference type="NCBI Taxonomy" id="1526412"/>
    <lineage>
        <taxon>Bacteria</taxon>
        <taxon>Bacillati</taxon>
        <taxon>Actinomycetota</taxon>
        <taxon>Actinomycetes</taxon>
        <taxon>Micrococcales</taxon>
        <taxon>Microbacteriaceae</taxon>
        <taxon>Microbacterium</taxon>
    </lineage>
</organism>
<keyword evidence="2" id="KW-1185">Reference proteome</keyword>
<accession>A0A7W4V1F7</accession>
<evidence type="ECO:0000313" key="2">
    <source>
        <dbReference type="Proteomes" id="UP000529310"/>
    </source>
</evidence>
<proteinExistence type="predicted"/>
<dbReference type="EMBL" id="JACHWQ010000001">
    <property type="protein sequence ID" value="MBB2975107.1"/>
    <property type="molecule type" value="Genomic_DNA"/>
</dbReference>